<evidence type="ECO:0000256" key="5">
    <source>
        <dbReference type="ARBA" id="ARBA00023274"/>
    </source>
</evidence>
<keyword evidence="9" id="KW-1185">Reference proteome</keyword>
<keyword evidence="5" id="KW-0687">Ribonucleoprotein</keyword>
<evidence type="ECO:0000256" key="3">
    <source>
        <dbReference type="ARBA" id="ARBA00022980"/>
    </source>
</evidence>
<dbReference type="GO" id="GO:0003735">
    <property type="term" value="F:structural constituent of ribosome"/>
    <property type="evidence" value="ECO:0007669"/>
    <property type="project" value="TreeGrafter"/>
</dbReference>
<comment type="similarity">
    <text evidence="6">Belongs to the mitochondrion-specific ribosomal protein mL54 family.</text>
</comment>
<dbReference type="EMBL" id="VYZU01038309">
    <property type="protein sequence ID" value="NXY85353.1"/>
    <property type="molecule type" value="Genomic_DNA"/>
</dbReference>
<dbReference type="InterPro" id="IPR013870">
    <property type="entry name" value="Ribosomal_mL54"/>
</dbReference>
<evidence type="ECO:0000256" key="4">
    <source>
        <dbReference type="ARBA" id="ARBA00023128"/>
    </source>
</evidence>
<evidence type="ECO:0000256" key="7">
    <source>
        <dbReference type="ARBA" id="ARBA00035179"/>
    </source>
</evidence>
<dbReference type="PANTHER" id="PTHR28595">
    <property type="entry name" value="39S RIBOSOMAL PROTEIN L54, MITOCHONDRIAL"/>
    <property type="match status" value="1"/>
</dbReference>
<reference evidence="8 9" key="1">
    <citation type="submission" date="2020-02" db="EMBL/GenBank/DDBJ databases">
        <title>Bird 10,000 Genomes (B10K) Project - Family phase.</title>
        <authorList>
            <person name="Zhang G."/>
        </authorList>
    </citation>
    <scope>NUCLEOTIDE SEQUENCE [LARGE SCALE GENOMIC DNA]</scope>
    <source>
        <strain evidence="8">B10K-DU-013-51</strain>
        <tissue evidence="8">Mixed tissue sample</tissue>
    </source>
</reference>
<accession>A0A7L4N5L1</accession>
<evidence type="ECO:0000313" key="8">
    <source>
        <dbReference type="EMBL" id="NXY85353.1"/>
    </source>
</evidence>
<dbReference type="Proteomes" id="UP000586704">
    <property type="component" value="Unassembled WGS sequence"/>
</dbReference>
<dbReference type="AlphaFoldDB" id="A0A7L4N5L1"/>
<feature type="non-terminal residue" evidence="8">
    <location>
        <position position="1"/>
    </location>
</feature>
<dbReference type="PANTHER" id="PTHR28595:SF1">
    <property type="entry name" value="LARGE RIBOSOMAL SUBUNIT PROTEIN ML54"/>
    <property type="match status" value="1"/>
</dbReference>
<evidence type="ECO:0000256" key="2">
    <source>
        <dbReference type="ARBA" id="ARBA00022946"/>
    </source>
</evidence>
<keyword evidence="3" id="KW-0689">Ribosomal protein</keyword>
<comment type="subcellular location">
    <subcellularLocation>
        <location evidence="1">Mitochondrion</location>
    </subcellularLocation>
</comment>
<keyword evidence="4" id="KW-0496">Mitochondrion</keyword>
<sequence length="121" mass="13803">MAARVLLRAARTALPGPARGYAKKPVMKSKGKAVPKEVLKGPEICTDPAMLATHAMGVNYFKEGPEVALKPDSEYPDWLFKMDLGPPKKLEELDPDSIEYWRRLRKYNTWHRNRLKKGKKL</sequence>
<keyword evidence="2" id="KW-0809">Transit peptide</keyword>
<feature type="non-terminal residue" evidence="8">
    <location>
        <position position="121"/>
    </location>
</feature>
<proteinExistence type="inferred from homology"/>
<comment type="caution">
    <text evidence="8">The sequence shown here is derived from an EMBL/GenBank/DDBJ whole genome shotgun (WGS) entry which is preliminary data.</text>
</comment>
<evidence type="ECO:0000256" key="6">
    <source>
        <dbReference type="ARBA" id="ARBA00033752"/>
    </source>
</evidence>
<organism evidence="8 9">
    <name type="scientific">Ceyx cyanopectus</name>
    <name type="common">Indigo-banded kingfisher</name>
    <dbReference type="NCBI Taxonomy" id="390723"/>
    <lineage>
        <taxon>Eukaryota</taxon>
        <taxon>Metazoa</taxon>
        <taxon>Chordata</taxon>
        <taxon>Craniata</taxon>
        <taxon>Vertebrata</taxon>
        <taxon>Euteleostomi</taxon>
        <taxon>Archelosauria</taxon>
        <taxon>Archosauria</taxon>
        <taxon>Dinosauria</taxon>
        <taxon>Saurischia</taxon>
        <taxon>Theropoda</taxon>
        <taxon>Coelurosauria</taxon>
        <taxon>Aves</taxon>
        <taxon>Neognathae</taxon>
        <taxon>Neoaves</taxon>
        <taxon>Telluraves</taxon>
        <taxon>Coraciimorphae</taxon>
        <taxon>Coraciiformes</taxon>
        <taxon>Alcedinidae</taxon>
        <taxon>Ceyx</taxon>
    </lineage>
</organism>
<protein>
    <recommendedName>
        <fullName evidence="7">Large ribosomal subunit protein mL54</fullName>
    </recommendedName>
</protein>
<dbReference type="GO" id="GO:0005762">
    <property type="term" value="C:mitochondrial large ribosomal subunit"/>
    <property type="evidence" value="ECO:0007669"/>
    <property type="project" value="TreeGrafter"/>
</dbReference>
<dbReference type="Pfam" id="PF08561">
    <property type="entry name" value="Ribosomal_L37"/>
    <property type="match status" value="1"/>
</dbReference>
<dbReference type="OrthoDB" id="10252718at2759"/>
<gene>
    <name evidence="8" type="primary">Mrpl54</name>
    <name evidence="8" type="ORF">CEYCYA_R08478</name>
</gene>
<name>A0A7L4N5L1_9AVES</name>
<evidence type="ECO:0000313" key="9">
    <source>
        <dbReference type="Proteomes" id="UP000586704"/>
    </source>
</evidence>
<evidence type="ECO:0000256" key="1">
    <source>
        <dbReference type="ARBA" id="ARBA00004173"/>
    </source>
</evidence>